<evidence type="ECO:0000313" key="4">
    <source>
        <dbReference type="EMBL" id="ETX27391.1"/>
    </source>
</evidence>
<dbReference type="Proteomes" id="UP000023430">
    <property type="component" value="Unassembled WGS sequence"/>
</dbReference>
<dbReference type="InterPro" id="IPR010987">
    <property type="entry name" value="Glutathione-S-Trfase_C-like"/>
</dbReference>
<dbReference type="SFLD" id="SFLDS00019">
    <property type="entry name" value="Glutathione_Transferase_(cytos"/>
    <property type="match status" value="1"/>
</dbReference>
<dbReference type="OrthoDB" id="9810080at2"/>
<dbReference type="Pfam" id="PF00043">
    <property type="entry name" value="GST_C"/>
    <property type="match status" value="1"/>
</dbReference>
<accession>X7F5L1</accession>
<gene>
    <name evidence="4" type="ORF">RISW2_14440</name>
</gene>
<evidence type="ECO:0000259" key="2">
    <source>
        <dbReference type="PROSITE" id="PS50404"/>
    </source>
</evidence>
<dbReference type="Pfam" id="PF02798">
    <property type="entry name" value="GST_N"/>
    <property type="match status" value="1"/>
</dbReference>
<protein>
    <submittedName>
        <fullName evidence="4">Glutathione S-transferase</fullName>
    </submittedName>
</protein>
<dbReference type="RefSeq" id="WP_043773919.1">
    <property type="nucleotide sequence ID" value="NZ_JAME01000034.1"/>
</dbReference>
<evidence type="ECO:0000256" key="1">
    <source>
        <dbReference type="RuleBase" id="RU003494"/>
    </source>
</evidence>
<dbReference type="SUPFAM" id="SSF52833">
    <property type="entry name" value="Thioredoxin-like"/>
    <property type="match status" value="1"/>
</dbReference>
<keyword evidence="5" id="KW-1185">Reference proteome</keyword>
<proteinExistence type="inferred from homology"/>
<dbReference type="PANTHER" id="PTHR44051:SF2">
    <property type="entry name" value="HYPOTHETICAL GLUTATHIONE S-TRANSFERASE LIKE PROTEIN"/>
    <property type="match status" value="1"/>
</dbReference>
<keyword evidence="4" id="KW-0808">Transferase</keyword>
<organism evidence="4 5">
    <name type="scientific">Roseivivax isoporae LMG 25204</name>
    <dbReference type="NCBI Taxonomy" id="1449351"/>
    <lineage>
        <taxon>Bacteria</taxon>
        <taxon>Pseudomonadati</taxon>
        <taxon>Pseudomonadota</taxon>
        <taxon>Alphaproteobacteria</taxon>
        <taxon>Rhodobacterales</taxon>
        <taxon>Roseobacteraceae</taxon>
        <taxon>Roseivivax</taxon>
    </lineage>
</organism>
<dbReference type="InterPro" id="IPR004045">
    <property type="entry name" value="Glutathione_S-Trfase_N"/>
</dbReference>
<dbReference type="STRING" id="1449351.RISW2_14440"/>
<dbReference type="InterPro" id="IPR004046">
    <property type="entry name" value="GST_C"/>
</dbReference>
<dbReference type="PROSITE" id="PS50404">
    <property type="entry name" value="GST_NTER"/>
    <property type="match status" value="1"/>
</dbReference>
<sequence length="213" mass="23825">MTIKLHCFGESGHSYKAALALELSGLDWEPVLVDFFAGATREAAYREGVNAMGEAPVLEDGDTRLTQSAVIQGYVSDRTGRFGGADAAEAREILRWQFWDNHKLSSQAGMLRFLMNFLPEDKRPAEVIDFTANRLRSAYQVLDAHLAGRDWIVGDGVTNADLTCCGYLFYPEPFGFARAEWPAIDAWLDRLSGLPGWKHPYDLMPRAYRASQD</sequence>
<dbReference type="SFLD" id="SFLDG00358">
    <property type="entry name" value="Main_(cytGST)"/>
    <property type="match status" value="1"/>
</dbReference>
<dbReference type="eggNOG" id="COG0625">
    <property type="taxonomic scope" value="Bacteria"/>
</dbReference>
<dbReference type="AlphaFoldDB" id="X7F5L1"/>
<dbReference type="SUPFAM" id="SSF47616">
    <property type="entry name" value="GST C-terminal domain-like"/>
    <property type="match status" value="1"/>
</dbReference>
<feature type="domain" description="GST C-terminal" evidence="3">
    <location>
        <begin position="86"/>
        <end position="211"/>
    </location>
</feature>
<dbReference type="GO" id="GO:0016740">
    <property type="term" value="F:transferase activity"/>
    <property type="evidence" value="ECO:0007669"/>
    <property type="project" value="UniProtKB-KW"/>
</dbReference>
<dbReference type="CDD" id="cd03056">
    <property type="entry name" value="GST_N_4"/>
    <property type="match status" value="1"/>
</dbReference>
<evidence type="ECO:0000259" key="3">
    <source>
        <dbReference type="PROSITE" id="PS50405"/>
    </source>
</evidence>
<dbReference type="SFLD" id="SFLDG01150">
    <property type="entry name" value="Main.1:_Beta-like"/>
    <property type="match status" value="1"/>
</dbReference>
<comment type="caution">
    <text evidence="4">The sequence shown here is derived from an EMBL/GenBank/DDBJ whole genome shotgun (WGS) entry which is preliminary data.</text>
</comment>
<feature type="domain" description="GST N-terminal" evidence="2">
    <location>
        <begin position="1"/>
        <end position="83"/>
    </location>
</feature>
<dbReference type="PATRIC" id="fig|1449351.3.peg.3762"/>
<comment type="similarity">
    <text evidence="1">Belongs to the GST superfamily.</text>
</comment>
<dbReference type="Gene3D" id="1.20.1050.10">
    <property type="match status" value="1"/>
</dbReference>
<dbReference type="EMBL" id="JAME01000034">
    <property type="protein sequence ID" value="ETX27391.1"/>
    <property type="molecule type" value="Genomic_DNA"/>
</dbReference>
<dbReference type="Gene3D" id="3.40.30.10">
    <property type="entry name" value="Glutaredoxin"/>
    <property type="match status" value="1"/>
</dbReference>
<dbReference type="InterPro" id="IPR036282">
    <property type="entry name" value="Glutathione-S-Trfase_C_sf"/>
</dbReference>
<name>X7F5L1_9RHOB</name>
<dbReference type="InterPro" id="IPR036249">
    <property type="entry name" value="Thioredoxin-like_sf"/>
</dbReference>
<evidence type="ECO:0000313" key="5">
    <source>
        <dbReference type="Proteomes" id="UP000023430"/>
    </source>
</evidence>
<dbReference type="PANTHER" id="PTHR44051">
    <property type="entry name" value="GLUTATHIONE S-TRANSFERASE-RELATED"/>
    <property type="match status" value="1"/>
</dbReference>
<dbReference type="PROSITE" id="PS50405">
    <property type="entry name" value="GST_CTER"/>
    <property type="match status" value="1"/>
</dbReference>
<dbReference type="InterPro" id="IPR040079">
    <property type="entry name" value="Glutathione_S-Trfase"/>
</dbReference>
<reference evidence="4 5" key="1">
    <citation type="submission" date="2014-01" db="EMBL/GenBank/DDBJ databases">
        <title>Roseivivax isoporae LMG 25204 Genome Sequencing.</title>
        <authorList>
            <person name="Lai Q."/>
            <person name="Li G."/>
            <person name="Shao Z."/>
        </authorList>
    </citation>
    <scope>NUCLEOTIDE SEQUENCE [LARGE SCALE GENOMIC DNA]</scope>
    <source>
        <strain evidence="4 5">LMG 25204</strain>
    </source>
</reference>